<evidence type="ECO:0000256" key="3">
    <source>
        <dbReference type="SAM" id="SignalP"/>
    </source>
</evidence>
<proteinExistence type="predicted"/>
<evidence type="ECO:0000313" key="4">
    <source>
        <dbReference type="EMBL" id="WQG85763.1"/>
    </source>
</evidence>
<keyword evidence="2" id="KW-0472">Membrane</keyword>
<keyword evidence="3" id="KW-0732">Signal</keyword>
<evidence type="ECO:0000256" key="1">
    <source>
        <dbReference type="SAM" id="Coils"/>
    </source>
</evidence>
<accession>A0ABZ0X598</accession>
<keyword evidence="2" id="KW-0812">Transmembrane</keyword>
<organism evidence="4 5">
    <name type="scientific">Kangiella aquimarina</name>
    <dbReference type="NCBI Taxonomy" id="261965"/>
    <lineage>
        <taxon>Bacteria</taxon>
        <taxon>Pseudomonadati</taxon>
        <taxon>Pseudomonadota</taxon>
        <taxon>Gammaproteobacteria</taxon>
        <taxon>Kangiellales</taxon>
        <taxon>Kangiellaceae</taxon>
        <taxon>Kangiella</taxon>
    </lineage>
</organism>
<dbReference type="EMBL" id="CP140158">
    <property type="protein sequence ID" value="WQG85763.1"/>
    <property type="molecule type" value="Genomic_DNA"/>
</dbReference>
<dbReference type="SMART" id="SM00028">
    <property type="entry name" value="TPR"/>
    <property type="match status" value="2"/>
</dbReference>
<feature type="chain" id="PRO_5046370387" evidence="3">
    <location>
        <begin position="20"/>
        <end position="285"/>
    </location>
</feature>
<evidence type="ECO:0000256" key="2">
    <source>
        <dbReference type="SAM" id="Phobius"/>
    </source>
</evidence>
<feature type="transmembrane region" description="Helical" evidence="2">
    <location>
        <begin position="87"/>
        <end position="107"/>
    </location>
</feature>
<dbReference type="NCBIfam" id="NF047558">
    <property type="entry name" value="TPR_END_plus"/>
    <property type="match status" value="1"/>
</dbReference>
<keyword evidence="2" id="KW-1133">Transmembrane helix</keyword>
<reference evidence="4 5" key="1">
    <citation type="submission" date="2023-11" db="EMBL/GenBank/DDBJ databases">
        <title>MicrobeMod: A computational toolkit for identifying prokaryotic methylation and restriction-modification with nanopore sequencing.</title>
        <authorList>
            <person name="Crits-Christoph A."/>
            <person name="Kang S.C."/>
            <person name="Lee H."/>
            <person name="Ostrov N."/>
        </authorList>
    </citation>
    <scope>NUCLEOTIDE SEQUENCE [LARGE SCALE GENOMIC DNA]</scope>
    <source>
        <strain evidence="4 5">DSMZ 16071</strain>
    </source>
</reference>
<evidence type="ECO:0000313" key="5">
    <source>
        <dbReference type="Proteomes" id="UP001324185"/>
    </source>
</evidence>
<gene>
    <name evidence="4" type="ORF">SR900_02475</name>
</gene>
<dbReference type="InterPro" id="IPR011990">
    <property type="entry name" value="TPR-like_helical_dom_sf"/>
</dbReference>
<dbReference type="Proteomes" id="UP001324185">
    <property type="component" value="Chromosome"/>
</dbReference>
<sequence length="285" mass="32541">MFSRIIAILLLVISTNVIAADQQPEKEQVVKTNATSAQYPPLIERYILDELKSIRQDQQAFRAEVENKVANARLDVSDRAIRYTTDTLNNVFIIITTAASLLVLMGWRSLRDVRSKLNEVVEIKITELTSKYEERLKDLEDKLKRRSQEIIEAQEDISKANEIHSIWMRAGLETNMHQKIKLYDELLAINPTDIEALIYKADAAFELGEYEWAFSLANRAIDQDEDHGLAYWQRACANAANGAVQDAISDIKIAVDKAPKLAEEIEREPAFEPLHELEEFKELLA</sequence>
<feature type="coiled-coil region" evidence="1">
    <location>
        <begin position="129"/>
        <end position="163"/>
    </location>
</feature>
<feature type="signal peptide" evidence="3">
    <location>
        <begin position="1"/>
        <end position="19"/>
    </location>
</feature>
<dbReference type="Gene3D" id="1.25.40.10">
    <property type="entry name" value="Tetratricopeptide repeat domain"/>
    <property type="match status" value="1"/>
</dbReference>
<name>A0ABZ0X598_9GAMM</name>
<dbReference type="InterPro" id="IPR019734">
    <property type="entry name" value="TPR_rpt"/>
</dbReference>
<keyword evidence="5" id="KW-1185">Reference proteome</keyword>
<protein>
    <submittedName>
        <fullName evidence="4">Tetratricopeptide repeat protein</fullName>
    </submittedName>
</protein>
<keyword evidence="1" id="KW-0175">Coiled coil</keyword>
<dbReference type="RefSeq" id="WP_018623758.1">
    <property type="nucleotide sequence ID" value="NZ_CP140158.1"/>
</dbReference>
<dbReference type="SUPFAM" id="SSF48452">
    <property type="entry name" value="TPR-like"/>
    <property type="match status" value="1"/>
</dbReference>